<dbReference type="RefSeq" id="WP_017386673.1">
    <property type="nucleotide sequence ID" value="NZ_BBTQ01000007.1"/>
</dbReference>
<gene>
    <name evidence="4" type="ORF">EA752_12180</name>
</gene>
<keyword evidence="2" id="KW-0808">Transferase</keyword>
<dbReference type="PANTHER" id="PTHR43464">
    <property type="entry name" value="METHYLTRANSFERASE"/>
    <property type="match status" value="1"/>
</dbReference>
<evidence type="ECO:0000313" key="4">
    <source>
        <dbReference type="EMBL" id="RSO59083.1"/>
    </source>
</evidence>
<evidence type="ECO:0000256" key="1">
    <source>
        <dbReference type="ARBA" id="ARBA00022603"/>
    </source>
</evidence>
<dbReference type="Gene3D" id="3.40.50.150">
    <property type="entry name" value="Vaccinia Virus protein VP39"/>
    <property type="match status" value="1"/>
</dbReference>
<dbReference type="EMBL" id="RFEW01000008">
    <property type="protein sequence ID" value="RSO59083.1"/>
    <property type="molecule type" value="Genomic_DNA"/>
</dbReference>
<dbReference type="GO" id="GO:0009312">
    <property type="term" value="P:oligosaccharide biosynthetic process"/>
    <property type="evidence" value="ECO:0007669"/>
    <property type="project" value="InterPro"/>
</dbReference>
<dbReference type="CDD" id="cd02440">
    <property type="entry name" value="AdoMet_MTases"/>
    <property type="match status" value="1"/>
</dbReference>
<comment type="caution">
    <text evidence="4">The sequence shown here is derived from an EMBL/GenBank/DDBJ whole genome shotgun (WGS) entry which is preliminary data.</text>
</comment>
<keyword evidence="1 4" id="KW-0489">Methyltransferase</keyword>
<reference evidence="4 5" key="1">
    <citation type="submission" date="2018-10" db="EMBL/GenBank/DDBJ databases">
        <title>GWAS and RNA-Seq identify cryptic mechanisms of antimicrobial resistance in Acinetobacter baumannii.</title>
        <authorList>
            <person name="Sahl J.W."/>
        </authorList>
    </citation>
    <scope>NUCLEOTIDE SEQUENCE [LARGE SCALE GENOMIC DNA]</scope>
    <source>
        <strain evidence="4 5">TG41884</strain>
    </source>
</reference>
<dbReference type="GO" id="GO:0008757">
    <property type="term" value="F:S-adenosylmethionine-dependent methyltransferase activity"/>
    <property type="evidence" value="ECO:0007669"/>
    <property type="project" value="InterPro"/>
</dbReference>
<dbReference type="GO" id="GO:0032259">
    <property type="term" value="P:methylation"/>
    <property type="evidence" value="ECO:0007669"/>
    <property type="project" value="UniProtKB-KW"/>
</dbReference>
<evidence type="ECO:0000256" key="3">
    <source>
        <dbReference type="ARBA" id="ARBA00022691"/>
    </source>
</evidence>
<accession>A0A1C2U2Z9</accession>
<dbReference type="AlphaFoldDB" id="A0A1C2U2Z9"/>
<proteinExistence type="predicted"/>
<dbReference type="SUPFAM" id="SSF53335">
    <property type="entry name" value="S-adenosyl-L-methionine-dependent methyltransferases"/>
    <property type="match status" value="1"/>
</dbReference>
<evidence type="ECO:0000256" key="2">
    <source>
        <dbReference type="ARBA" id="ARBA00022679"/>
    </source>
</evidence>
<evidence type="ECO:0000313" key="5">
    <source>
        <dbReference type="Proteomes" id="UP000271320"/>
    </source>
</evidence>
<protein>
    <submittedName>
        <fullName evidence="4">Class I SAM-dependent methyltransferase</fullName>
    </submittedName>
</protein>
<organism evidence="4 5">
    <name type="scientific">Acinetobacter pittii</name>
    <name type="common">Acinetobacter genomosp. 3</name>
    <dbReference type="NCBI Taxonomy" id="48296"/>
    <lineage>
        <taxon>Bacteria</taxon>
        <taxon>Pseudomonadati</taxon>
        <taxon>Pseudomonadota</taxon>
        <taxon>Gammaproteobacteria</taxon>
        <taxon>Moraxellales</taxon>
        <taxon>Moraxellaceae</taxon>
        <taxon>Acinetobacter</taxon>
        <taxon>Acinetobacter calcoaceticus/baumannii complex</taxon>
    </lineage>
</organism>
<name>A0A1C2U2Z9_ACIPI</name>
<dbReference type="Proteomes" id="UP000271320">
    <property type="component" value="Unassembled WGS sequence"/>
</dbReference>
<dbReference type="PANTHER" id="PTHR43464:SF19">
    <property type="entry name" value="UBIQUINONE BIOSYNTHESIS O-METHYLTRANSFERASE, MITOCHONDRIAL"/>
    <property type="match status" value="1"/>
</dbReference>
<keyword evidence="3" id="KW-0949">S-adenosyl-L-methionine</keyword>
<dbReference type="InterPro" id="IPR029063">
    <property type="entry name" value="SAM-dependent_MTases_sf"/>
</dbReference>
<dbReference type="InterPro" id="IPR008715">
    <property type="entry name" value="SAM-MeTfrase_NodS-like"/>
</dbReference>
<sequence length="199" mass="23710">MIHSRVYFEDLYRHNSDPWGYDFHWYEARKRQICLALLTKPRYLKVLEVGCSNGHLSFHLAQRAEELLCIDVSARAVHLASERLQEFEHVVVENRKIPEDYSIQKFDLILISEMAYYLSADELHQFIEKLKYSLNDGGEILCCHWRHEIQDFDLNAEQVHQAFQQHFPFHHYLSLNDPDFMIDLWTANTSSLAQQEKLR</sequence>
<dbReference type="Pfam" id="PF05401">
    <property type="entry name" value="NodS"/>
    <property type="match status" value="1"/>
</dbReference>